<sequence length="1007" mass="107570">MDNDRLSFQEISHLIENQFPAIYREEGQIFVAFVKAYYEWLETTDKNSYSTGRQMLQASDIDTTLDQFIDHFKSTYLDGFPYSSHVDTRFLIKHIMDFYRTRGTKQSTELLMKLLFGEEVEVYYPGDDVLKPSASVWKKPEYIEVSVSDRTKNFVDKKITGSVSGATAFVDSVVRKRIAGKLIDVIYISSVKGKFITGDLIMDDGDTNEAPVAIGSLTTFEVTSGGRNNKIGDLFDVISPAGLHGKVRVTGVEDETGRVDFKLVEGGNGYTTDENTEVLVSNTVLYIENSGLKYMDLDHIYQPVETVDVLAAGTLNASAVPGDVIFGVDSSNNLIAEGRVISVTDSSSSNSTLTILASNGTFLDQLLLTTDTPATGMVVGEGIDEEGKAVIDISSSAGTINVGHLVEQFEYLSGSNNLIIGYSSGIVESVVGSALTVNSYFGEIKVGAILVNNSFNASVSAVAPITSPASAIITNVVGSNVSVRAVEGVFDAGLKVRTKRSRITKNLASTSSQGASDVILDKNDATGVIDGTANTWVTGIVIGQNTSSIGVVGSNNFIVSNTFPTYVYTDRSRLLSPPKDANGNVIIVKSAIVSKSTGHSATFKIGSIANEQTVTVSTDFVAGVNVAGTPYFEIRLDGLNSGANRVDGFTINNGGTGYSNGSIITLSGGGYGGAEVYQKGHGVITTDGSGTITSIAFEPGWGYFEYPTVVLPATSGTTADVDVLLRLAYGFPKSYSGGADTILADMFDSETMTIGTITSLTAINPGVMYNADPFVRVYNKNIAAYDRGNFILDLSNISGSFQEGETINQVVDGITFKKGIVISYNPTTTRMRVQRELFETDFNDGVPIVGGSVTASTALISSVTPVDEYIFGDNAQVPGTVIAANGVVTGVEVINSGYGYEEGEADLTSETNPFAVSGTIHLGKHGIGEGFWQTTTSHLNSEKKIHDNKYYQEFSYDIISSMSLSRYADILKSITHVSGTQMFGSVAKITRGETASKMTAEIEIITI</sequence>
<reference evidence="1 2" key="1">
    <citation type="journal article" date="2014" name="Virology">
        <title>The genome, proteome and phylogenetic analysis of Sinorhizobium meliloti phage PhiM12, the founder of a new group of T4-superfamily phages.</title>
        <authorList>
            <person name="Brewer T.E."/>
            <person name="Elizabeth Stroupe M."/>
            <person name="Jones K.M."/>
        </authorList>
    </citation>
    <scope>NUCLEOTIDE SEQUENCE [LARGE SCALE GENOMIC DNA]</scope>
</reference>
<gene>
    <name evidence="1" type="ORF">SmphiM12_135</name>
</gene>
<dbReference type="RefSeq" id="YP_009143025.1">
    <property type="nucleotide sequence ID" value="NC_027204.1"/>
</dbReference>
<name>S5MV60_9CAUD</name>
<dbReference type="EMBL" id="KF381361">
    <property type="protein sequence ID" value="AGR47767.1"/>
    <property type="molecule type" value="Genomic_DNA"/>
</dbReference>
<keyword evidence="2" id="KW-1185">Reference proteome</keyword>
<protein>
    <submittedName>
        <fullName evidence="1">Baseplate wedge subunit</fullName>
    </submittedName>
</protein>
<dbReference type="Pfam" id="PF23786">
    <property type="entry name" value="Baseplate_wedge"/>
    <property type="match status" value="1"/>
</dbReference>
<evidence type="ECO:0000313" key="2">
    <source>
        <dbReference type="Proteomes" id="UP000015089"/>
    </source>
</evidence>
<evidence type="ECO:0000313" key="1">
    <source>
        <dbReference type="EMBL" id="AGR47767.1"/>
    </source>
</evidence>
<dbReference type="Proteomes" id="UP000015089">
    <property type="component" value="Segment"/>
</dbReference>
<organism evidence="1 2">
    <name type="scientific">Sinorhizobium phage phiM12</name>
    <dbReference type="NCBI Taxonomy" id="1357423"/>
    <lineage>
        <taxon>Viruses</taxon>
        <taxon>Duplodnaviria</taxon>
        <taxon>Heunggongvirae</taxon>
        <taxon>Uroviricota</taxon>
        <taxon>Caudoviricetes</taxon>
        <taxon>Emdodecavirus</taxon>
        <taxon>Emdodecavirus M12</taxon>
    </lineage>
</organism>
<reference evidence="1 2" key="2">
    <citation type="journal article" date="2014" name="Virology">
        <title>The structure of Sinorhizobium meliloti phage PhiM12, which has a novel T=19l triangulation number and is the founder of a new group of T4-superfamily phages.</title>
        <authorList>
            <person name="Stroupe M.E."/>
            <person name="Brewer T.E."/>
            <person name="Sousa D.R."/>
            <person name="Jones K.M."/>
        </authorList>
    </citation>
    <scope>NUCLEOTIDE SEQUENCE [LARGE SCALE GENOMIC DNA]</scope>
</reference>
<proteinExistence type="predicted"/>
<accession>S5MV60</accession>
<dbReference type="KEGG" id="vg:24422781"/>
<dbReference type="GeneID" id="24422781"/>
<dbReference type="InterPro" id="IPR057083">
    <property type="entry name" value="Baseplate_wedge"/>
</dbReference>